<dbReference type="HOGENOM" id="CLU_2359258_0_0_1"/>
<dbReference type="InParanoid" id="A0A0C2SJE9"/>
<feature type="compositionally biased region" description="Polar residues" evidence="1">
    <location>
        <begin position="80"/>
        <end position="90"/>
    </location>
</feature>
<sequence>MDHLLAKTFSSPLDEAFFSARLSGSSSGMRLDSQTGDQRTTVKDAIETLILDEATPVLDTSGVLATSEEARQEKTDDGTPVSSFNNSSNIPGRDDG</sequence>
<proteinExistence type="predicted"/>
<protein>
    <submittedName>
        <fullName evidence="2">Uncharacterized protein</fullName>
    </submittedName>
</protein>
<feature type="region of interest" description="Disordered" evidence="1">
    <location>
        <begin position="57"/>
        <end position="96"/>
    </location>
</feature>
<evidence type="ECO:0000313" key="3">
    <source>
        <dbReference type="Proteomes" id="UP000054549"/>
    </source>
</evidence>
<dbReference type="AlphaFoldDB" id="A0A0C2SJE9"/>
<name>A0A0C2SJE9_AMAMK</name>
<keyword evidence="3" id="KW-1185">Reference proteome</keyword>
<organism evidence="2 3">
    <name type="scientific">Amanita muscaria (strain Koide BX008)</name>
    <dbReference type="NCBI Taxonomy" id="946122"/>
    <lineage>
        <taxon>Eukaryota</taxon>
        <taxon>Fungi</taxon>
        <taxon>Dikarya</taxon>
        <taxon>Basidiomycota</taxon>
        <taxon>Agaricomycotina</taxon>
        <taxon>Agaricomycetes</taxon>
        <taxon>Agaricomycetidae</taxon>
        <taxon>Agaricales</taxon>
        <taxon>Pluteineae</taxon>
        <taxon>Amanitaceae</taxon>
        <taxon>Amanita</taxon>
    </lineage>
</organism>
<evidence type="ECO:0000313" key="2">
    <source>
        <dbReference type="EMBL" id="KIL63345.1"/>
    </source>
</evidence>
<feature type="compositionally biased region" description="Basic and acidic residues" evidence="1">
    <location>
        <begin position="68"/>
        <end position="77"/>
    </location>
</feature>
<evidence type="ECO:0000256" key="1">
    <source>
        <dbReference type="SAM" id="MobiDB-lite"/>
    </source>
</evidence>
<accession>A0A0C2SJE9</accession>
<dbReference type="Proteomes" id="UP000054549">
    <property type="component" value="Unassembled WGS sequence"/>
</dbReference>
<gene>
    <name evidence="2" type="ORF">M378DRAFT_12228</name>
</gene>
<dbReference type="EMBL" id="KN818260">
    <property type="protein sequence ID" value="KIL63345.1"/>
    <property type="molecule type" value="Genomic_DNA"/>
</dbReference>
<reference evidence="2 3" key="1">
    <citation type="submission" date="2014-04" db="EMBL/GenBank/DDBJ databases">
        <title>Evolutionary Origins and Diversification of the Mycorrhizal Mutualists.</title>
        <authorList>
            <consortium name="DOE Joint Genome Institute"/>
            <consortium name="Mycorrhizal Genomics Consortium"/>
            <person name="Kohler A."/>
            <person name="Kuo A."/>
            <person name="Nagy L.G."/>
            <person name="Floudas D."/>
            <person name="Copeland A."/>
            <person name="Barry K.W."/>
            <person name="Cichocki N."/>
            <person name="Veneault-Fourrey C."/>
            <person name="LaButti K."/>
            <person name="Lindquist E.A."/>
            <person name="Lipzen A."/>
            <person name="Lundell T."/>
            <person name="Morin E."/>
            <person name="Murat C."/>
            <person name="Riley R."/>
            <person name="Ohm R."/>
            <person name="Sun H."/>
            <person name="Tunlid A."/>
            <person name="Henrissat B."/>
            <person name="Grigoriev I.V."/>
            <person name="Hibbett D.S."/>
            <person name="Martin F."/>
        </authorList>
    </citation>
    <scope>NUCLEOTIDE SEQUENCE [LARGE SCALE GENOMIC DNA]</scope>
    <source>
        <strain evidence="2 3">Koide BX008</strain>
    </source>
</reference>